<dbReference type="AlphaFoldDB" id="A0A022VV39"/>
<dbReference type="EMBL" id="KK207895">
    <property type="protein sequence ID" value="EZF49819.1"/>
    <property type="molecule type" value="Genomic_DNA"/>
</dbReference>
<name>A0A022VV39_TRIRU</name>
<reference evidence="1" key="1">
    <citation type="submission" date="2014-02" db="EMBL/GenBank/DDBJ databases">
        <title>The Genome Sequence of Trichophyton rubrum (morphotype fischeri) CBS 288.86.</title>
        <authorList>
            <consortium name="The Broad Institute Genomics Platform"/>
            <person name="Cuomo C.A."/>
            <person name="White T.C."/>
            <person name="Graser Y."/>
            <person name="Martinez-Rossi N."/>
            <person name="Heitman J."/>
            <person name="Young S.K."/>
            <person name="Zeng Q."/>
            <person name="Gargeya S."/>
            <person name="Abouelleil A."/>
            <person name="Alvarado L."/>
            <person name="Chapman S.B."/>
            <person name="Gainer-Dewar J."/>
            <person name="Goldberg J."/>
            <person name="Griggs A."/>
            <person name="Gujja S."/>
            <person name="Hansen M."/>
            <person name="Howarth C."/>
            <person name="Imamovic A."/>
            <person name="Larimer J."/>
            <person name="Martinez D."/>
            <person name="Murphy C."/>
            <person name="Pearson M.D."/>
            <person name="Persinoti G."/>
            <person name="Poon T."/>
            <person name="Priest M."/>
            <person name="Roberts A.D."/>
            <person name="Saif S."/>
            <person name="Shea T.D."/>
            <person name="Sykes S.N."/>
            <person name="Wortman J."/>
            <person name="Nusbaum C."/>
            <person name="Birren B."/>
        </authorList>
    </citation>
    <scope>NUCLEOTIDE SEQUENCE [LARGE SCALE GENOMIC DNA]</scope>
    <source>
        <strain evidence="1">CBS 288.86</strain>
    </source>
</reference>
<evidence type="ECO:0000313" key="1">
    <source>
        <dbReference type="EMBL" id="EZF49819.1"/>
    </source>
</evidence>
<sequence length="100" mass="11332">MPYPDREKKKQTSCIPANGALPCQSPNLSFCGGPSVTAIFDWRSIRRLHDLTLRAMSCHSYSHLDKVPRRPRRYWGKKGGVAPSPDNILAYATFPFRLDI</sequence>
<proteinExistence type="predicted"/>
<accession>A0A022VV39</accession>
<gene>
    <name evidence="1" type="ORF">H103_06712</name>
</gene>
<dbReference type="HOGENOM" id="CLU_2308073_0_0_1"/>
<dbReference type="Proteomes" id="UP000023758">
    <property type="component" value="Unassembled WGS sequence"/>
</dbReference>
<organism evidence="1">
    <name type="scientific">Trichophyton rubrum CBS 288.86</name>
    <dbReference type="NCBI Taxonomy" id="1215330"/>
    <lineage>
        <taxon>Eukaryota</taxon>
        <taxon>Fungi</taxon>
        <taxon>Dikarya</taxon>
        <taxon>Ascomycota</taxon>
        <taxon>Pezizomycotina</taxon>
        <taxon>Eurotiomycetes</taxon>
        <taxon>Eurotiomycetidae</taxon>
        <taxon>Onygenales</taxon>
        <taxon>Arthrodermataceae</taxon>
        <taxon>Trichophyton</taxon>
    </lineage>
</organism>
<protein>
    <submittedName>
        <fullName evidence="1">Uncharacterized protein</fullName>
    </submittedName>
</protein>